<feature type="domain" description="GIY-YIG" evidence="2">
    <location>
        <begin position="3"/>
        <end position="79"/>
    </location>
</feature>
<dbReference type="Proteomes" id="UP000635071">
    <property type="component" value="Unassembled WGS sequence"/>
</dbReference>
<dbReference type="SUPFAM" id="SSF82771">
    <property type="entry name" value="GIY-YIG endonuclease"/>
    <property type="match status" value="1"/>
</dbReference>
<dbReference type="InterPro" id="IPR000305">
    <property type="entry name" value="GIY-YIG_endonuc"/>
</dbReference>
<dbReference type="AlphaFoldDB" id="A0A916ZQT2"/>
<comment type="similarity">
    <text evidence="1">Belongs to the UPF0213 family.</text>
</comment>
<organism evidence="3 4">
    <name type="scientific">Sandarakinorhabdus glacialis</name>
    <dbReference type="NCBI Taxonomy" id="1614636"/>
    <lineage>
        <taxon>Bacteria</taxon>
        <taxon>Pseudomonadati</taxon>
        <taxon>Pseudomonadota</taxon>
        <taxon>Alphaproteobacteria</taxon>
        <taxon>Sphingomonadales</taxon>
        <taxon>Sphingosinicellaceae</taxon>
        <taxon>Sandarakinorhabdus</taxon>
    </lineage>
</organism>
<dbReference type="InterPro" id="IPR050190">
    <property type="entry name" value="UPF0213_domain"/>
</dbReference>
<reference evidence="3" key="1">
    <citation type="journal article" date="2014" name="Int. J. Syst. Evol. Microbiol.">
        <title>Complete genome sequence of Corynebacterium casei LMG S-19264T (=DSM 44701T), isolated from a smear-ripened cheese.</title>
        <authorList>
            <consortium name="US DOE Joint Genome Institute (JGI-PGF)"/>
            <person name="Walter F."/>
            <person name="Albersmeier A."/>
            <person name="Kalinowski J."/>
            <person name="Ruckert C."/>
        </authorList>
    </citation>
    <scope>NUCLEOTIDE SEQUENCE</scope>
    <source>
        <strain evidence="3">CGMCC 1.15519</strain>
    </source>
</reference>
<dbReference type="PANTHER" id="PTHR34477">
    <property type="entry name" value="UPF0213 PROTEIN YHBQ"/>
    <property type="match status" value="1"/>
</dbReference>
<dbReference type="Pfam" id="PF01541">
    <property type="entry name" value="GIY-YIG"/>
    <property type="match status" value="1"/>
</dbReference>
<accession>A0A916ZQT2</accession>
<evidence type="ECO:0000256" key="1">
    <source>
        <dbReference type="ARBA" id="ARBA00007435"/>
    </source>
</evidence>
<dbReference type="CDD" id="cd10448">
    <property type="entry name" value="GIY-YIG_unchar_3"/>
    <property type="match status" value="1"/>
</dbReference>
<dbReference type="SMART" id="SM00465">
    <property type="entry name" value="GIYc"/>
    <property type="match status" value="1"/>
</dbReference>
<dbReference type="PANTHER" id="PTHR34477:SF5">
    <property type="entry name" value="BSL5627 PROTEIN"/>
    <property type="match status" value="1"/>
</dbReference>
<name>A0A916ZQT2_9SPHN</name>
<evidence type="ECO:0000259" key="2">
    <source>
        <dbReference type="PROSITE" id="PS50164"/>
    </source>
</evidence>
<reference evidence="3" key="2">
    <citation type="submission" date="2020-09" db="EMBL/GenBank/DDBJ databases">
        <authorList>
            <person name="Sun Q."/>
            <person name="Zhou Y."/>
        </authorList>
    </citation>
    <scope>NUCLEOTIDE SEQUENCE</scope>
    <source>
        <strain evidence="3">CGMCC 1.15519</strain>
    </source>
</reference>
<sequence length="118" mass="13350">MEKGGHVYILANRRQGALYVGVTSDLMRRMSEHRQGLTPGFTLEHGIHRLVWLEQFGEILPAIAWEKLLKKWHRDWKIRLIEEANPDWHDLAVSILGFAPMNAAYPASAGDGPRPSPG</sequence>
<comment type="caution">
    <text evidence="3">The sequence shown here is derived from an EMBL/GenBank/DDBJ whole genome shotgun (WGS) entry which is preliminary data.</text>
</comment>
<proteinExistence type="inferred from homology"/>
<dbReference type="Gene3D" id="3.40.1440.10">
    <property type="entry name" value="GIY-YIG endonuclease"/>
    <property type="match status" value="1"/>
</dbReference>
<protein>
    <recommendedName>
        <fullName evidence="2">GIY-YIG domain-containing protein</fullName>
    </recommendedName>
</protein>
<dbReference type="EMBL" id="BMJM01000003">
    <property type="protein sequence ID" value="GGE06942.1"/>
    <property type="molecule type" value="Genomic_DNA"/>
</dbReference>
<dbReference type="PROSITE" id="PS50164">
    <property type="entry name" value="GIY_YIG"/>
    <property type="match status" value="1"/>
</dbReference>
<dbReference type="RefSeq" id="WP_188761991.1">
    <property type="nucleotide sequence ID" value="NZ_BMJM01000003.1"/>
</dbReference>
<dbReference type="InterPro" id="IPR035901">
    <property type="entry name" value="GIY-YIG_endonuc_sf"/>
</dbReference>
<gene>
    <name evidence="3" type="ORF">GCM10011529_11650</name>
</gene>
<keyword evidence="4" id="KW-1185">Reference proteome</keyword>
<evidence type="ECO:0000313" key="4">
    <source>
        <dbReference type="Proteomes" id="UP000635071"/>
    </source>
</evidence>
<evidence type="ECO:0000313" key="3">
    <source>
        <dbReference type="EMBL" id="GGE06942.1"/>
    </source>
</evidence>